<dbReference type="EMBL" id="AE017226">
    <property type="protein sequence ID" value="AAS11232.1"/>
    <property type="molecule type" value="Genomic_DNA"/>
</dbReference>
<accession>Q73PQ7</accession>
<dbReference type="PaxDb" id="243275-TDE_0740"/>
<evidence type="ECO:0000313" key="1">
    <source>
        <dbReference type="EMBL" id="AAS11232.1"/>
    </source>
</evidence>
<organism evidence="1 2">
    <name type="scientific">Treponema denticola (strain ATCC 35405 / DSM 14222 / CIP 103919 / JCM 8153 / KCTC 15104)</name>
    <dbReference type="NCBI Taxonomy" id="243275"/>
    <lineage>
        <taxon>Bacteria</taxon>
        <taxon>Pseudomonadati</taxon>
        <taxon>Spirochaetota</taxon>
        <taxon>Spirochaetia</taxon>
        <taxon>Spirochaetales</taxon>
        <taxon>Treponemataceae</taxon>
        <taxon>Treponema</taxon>
    </lineage>
</organism>
<evidence type="ECO:0000313" key="2">
    <source>
        <dbReference type="Proteomes" id="UP000008212"/>
    </source>
</evidence>
<gene>
    <name evidence="1" type="ordered locus">TDE_0740</name>
</gene>
<dbReference type="AlphaFoldDB" id="Q73PQ7"/>
<reference evidence="1 2" key="1">
    <citation type="journal article" date="2004" name="Proc. Natl. Acad. Sci. U.S.A.">
        <title>Comparison of the genome of the oral pathogen Treponema denticola with other spirochete genomes.</title>
        <authorList>
            <person name="Seshadri R."/>
            <person name="Myers G.S."/>
            <person name="Tettelin H."/>
            <person name="Eisen J.A."/>
            <person name="Heidelberg J.F."/>
            <person name="Dodson R.J."/>
            <person name="Davidsen T.M."/>
            <person name="DeBoy R.T."/>
            <person name="Fouts D.E."/>
            <person name="Haft D.H."/>
            <person name="Selengut J."/>
            <person name="Ren Q."/>
            <person name="Brinkac L.M."/>
            <person name="Madupu R."/>
            <person name="Kolonay J."/>
            <person name="Durkin S.A."/>
            <person name="Daugherty S.C."/>
            <person name="Shetty J."/>
            <person name="Shvartsbeyn A."/>
            <person name="Gebregeorgis E."/>
            <person name="Geer K."/>
            <person name="Tsegaye G."/>
            <person name="Malek J."/>
            <person name="Ayodeji B."/>
            <person name="Shatsman S."/>
            <person name="McLeod M.P."/>
            <person name="Smajs D."/>
            <person name="Howell J.K."/>
            <person name="Pal S."/>
            <person name="Amin A."/>
            <person name="Vashisth P."/>
            <person name="McNeill T.Z."/>
            <person name="Xiang Q."/>
            <person name="Sodergren E."/>
            <person name="Baca E."/>
            <person name="Weinstock G.M."/>
            <person name="Norris S.J."/>
            <person name="Fraser C.M."/>
            <person name="Paulsen I.T."/>
        </authorList>
    </citation>
    <scope>NUCLEOTIDE SEQUENCE [LARGE SCALE GENOMIC DNA]</scope>
    <source>
        <strain evidence="2">ATCC 35405 / DSM 14222 / CIP 103919 / JCM 8153 / KCTC 15104</strain>
    </source>
</reference>
<sequence>MKAVQDTRCRKRCKSGDVSAGVSLPKLVLKIVHGYTIFKHSPYAD</sequence>
<proteinExistence type="predicted"/>
<dbReference type="Proteomes" id="UP000008212">
    <property type="component" value="Chromosome"/>
</dbReference>
<protein>
    <submittedName>
        <fullName evidence="1">Uncharacterized protein</fullName>
    </submittedName>
</protein>
<dbReference type="HOGENOM" id="CLU_3206546_0_0_12"/>
<dbReference type="STRING" id="243275.TDE_0740"/>
<keyword evidence="2" id="KW-1185">Reference proteome</keyword>
<name>Q73PQ7_TREDE</name>
<dbReference type="KEGG" id="tde:TDE_0740"/>